<reference evidence="2" key="1">
    <citation type="submission" date="2016-10" db="EMBL/GenBank/DDBJ databases">
        <authorList>
            <person name="Varghese N."/>
            <person name="Submissions S."/>
        </authorList>
    </citation>
    <scope>NUCLEOTIDE SEQUENCE [LARGE SCALE GENOMIC DNA]</scope>
    <source>
        <strain evidence="2">NLAE-zl-G277</strain>
    </source>
</reference>
<accession>A0A1I0IXU0</accession>
<evidence type="ECO:0000313" key="2">
    <source>
        <dbReference type="Proteomes" id="UP000198508"/>
    </source>
</evidence>
<dbReference type="STRING" id="460384.SAMN05216313_12480"/>
<keyword evidence="2" id="KW-1185">Reference proteome</keyword>
<proteinExistence type="predicted"/>
<dbReference type="RefSeq" id="WP_092367927.1">
    <property type="nucleotide sequence ID" value="NZ_FOIM01000024.1"/>
</dbReference>
<sequence length="257" mass="28467">MAATERVRMKVSLAVQVMDGFTARPITGAGCRLRIAGAGPPLVRREGYRVFVNLPEGEWTLHIESPCYYSKTLTVKPGELEPGSPVIKVRMMPDSTYPVPPGATGVRGRAGAGRLVQLVCRDKGGHYKLLLEYDRPGLSHSIAIYNPDGLDLDGRRFLIEDREGVNREYFTILHTAAGEDKCSRMDRALEHSYKKIGTRVTPVYTTRADQYGNFFLVFPQAERAGGEYDVSEEGPGGRRTPVILEAGRINDIQLKEV</sequence>
<evidence type="ECO:0000313" key="1">
    <source>
        <dbReference type="EMBL" id="SEU01967.1"/>
    </source>
</evidence>
<protein>
    <submittedName>
        <fullName evidence="1">Uncharacterized protein</fullName>
    </submittedName>
</protein>
<dbReference type="Proteomes" id="UP000198508">
    <property type="component" value="Unassembled WGS sequence"/>
</dbReference>
<organism evidence="1 2">
    <name type="scientific">Enterocloster lavalensis</name>
    <dbReference type="NCBI Taxonomy" id="460384"/>
    <lineage>
        <taxon>Bacteria</taxon>
        <taxon>Bacillati</taxon>
        <taxon>Bacillota</taxon>
        <taxon>Clostridia</taxon>
        <taxon>Lachnospirales</taxon>
        <taxon>Lachnospiraceae</taxon>
        <taxon>Enterocloster</taxon>
    </lineage>
</organism>
<dbReference type="AlphaFoldDB" id="A0A1I0IXU0"/>
<name>A0A1I0IXU0_9FIRM</name>
<dbReference type="EMBL" id="FOIM01000024">
    <property type="protein sequence ID" value="SEU01967.1"/>
    <property type="molecule type" value="Genomic_DNA"/>
</dbReference>
<gene>
    <name evidence="1" type="ORF">SAMN05216313_12480</name>
</gene>